<evidence type="ECO:0000256" key="5">
    <source>
        <dbReference type="SAM" id="MobiDB-lite"/>
    </source>
</evidence>
<name>A0A833QUV1_9POAL</name>
<dbReference type="AlphaFoldDB" id="A0A833QUV1"/>
<protein>
    <submittedName>
        <fullName evidence="6">Pentatricopeptide repeat-containing protein</fullName>
    </submittedName>
</protein>
<comment type="similarity">
    <text evidence="1">Belongs to the PPR family. P subfamily.</text>
</comment>
<comment type="caution">
    <text evidence="6">The sequence shown here is derived from an EMBL/GenBank/DDBJ whole genome shotgun (WGS) entry which is preliminary data.</text>
</comment>
<evidence type="ECO:0000256" key="3">
    <source>
        <dbReference type="ARBA" id="ARBA00022946"/>
    </source>
</evidence>
<dbReference type="EMBL" id="SWLB01000013">
    <property type="protein sequence ID" value="KAF3330324.1"/>
    <property type="molecule type" value="Genomic_DNA"/>
</dbReference>
<dbReference type="FunFam" id="1.25.40.10:FF:000799">
    <property type="entry name" value="Pentatricopeptide repeat-containing protein At1g07590, mitochondrial"/>
    <property type="match status" value="1"/>
</dbReference>
<evidence type="ECO:0000313" key="6">
    <source>
        <dbReference type="EMBL" id="KAF3330324.1"/>
    </source>
</evidence>
<dbReference type="InterPro" id="IPR002885">
    <property type="entry name" value="PPR_rpt"/>
</dbReference>
<sequence>MRFLVRLINTRRITTTKSRISFLASCNCTTKSNTLPNPTSHPQSESQWDHSGSDPKPPSISEFGPNSLTCRLERLPRKESVLVAFQGWMRDGFAVHRGLIFHAINRLRRRQMHSRALEVMEWVIREKPYKVKDLEYSYLLEFTSKCHGISHAEKLFLTVPKSYQNELLYNNLVMACLDERKIKLSYAYMRKMRELLLPISPFVYNRMILLHSAPSRRKSIPHILAQMKADGVKPHTSTFNILLNIRATNHDIDGLSKVFDEMQRADVDPNEITYCILAKAYAMARLYTVAETYVEALESSKTGNNWSTLDILIMLYGCLNKDKELDQTWKLVQQLPHVTPKSYMLAIEAFGKVRSVSSAEEIWANFKSSRKINQTNEFNSILSVYCRYGIIEKATGIYKEMVANRCKPNAITYRHLTLGYLKAGLVKNAIKTIKLGECETLASNVRQSMPWLETTLMVVEMFSHLGKLENAKLVFEELKKSKYSQHTFAYNALLKGYVEARVYEPELLERMILDGARPDAESYSLLKLIEQFKKSDEKEGS</sequence>
<dbReference type="NCBIfam" id="TIGR00756">
    <property type="entry name" value="PPR"/>
    <property type="match status" value="1"/>
</dbReference>
<dbReference type="Gene3D" id="1.25.40.10">
    <property type="entry name" value="Tetratricopeptide repeat domain"/>
    <property type="match status" value="3"/>
</dbReference>
<feature type="compositionally biased region" description="Polar residues" evidence="5">
    <location>
        <begin position="32"/>
        <end position="46"/>
    </location>
</feature>
<evidence type="ECO:0000256" key="1">
    <source>
        <dbReference type="ARBA" id="ARBA00007626"/>
    </source>
</evidence>
<dbReference type="GO" id="GO:0003729">
    <property type="term" value="F:mRNA binding"/>
    <property type="evidence" value="ECO:0007669"/>
    <property type="project" value="UniProtKB-ARBA"/>
</dbReference>
<dbReference type="PANTHER" id="PTHR45717">
    <property type="entry name" value="OS12G0527900 PROTEIN"/>
    <property type="match status" value="1"/>
</dbReference>
<dbReference type="GO" id="GO:0005739">
    <property type="term" value="C:mitochondrion"/>
    <property type="evidence" value="ECO:0007669"/>
    <property type="project" value="TreeGrafter"/>
</dbReference>
<keyword evidence="3" id="KW-0809">Transit peptide</keyword>
<dbReference type="InterPro" id="IPR011990">
    <property type="entry name" value="TPR-like_helical_dom_sf"/>
</dbReference>
<evidence type="ECO:0000256" key="4">
    <source>
        <dbReference type="PROSITE-ProRule" id="PRU00708"/>
    </source>
</evidence>
<evidence type="ECO:0000313" key="7">
    <source>
        <dbReference type="Proteomes" id="UP000623129"/>
    </source>
</evidence>
<evidence type="ECO:0000256" key="2">
    <source>
        <dbReference type="ARBA" id="ARBA00022737"/>
    </source>
</evidence>
<dbReference type="PROSITE" id="PS51375">
    <property type="entry name" value="PPR"/>
    <property type="match status" value="1"/>
</dbReference>
<dbReference type="Proteomes" id="UP000623129">
    <property type="component" value="Unassembled WGS sequence"/>
</dbReference>
<accession>A0A833QUV1</accession>
<proteinExistence type="inferred from homology"/>
<dbReference type="PANTHER" id="PTHR45717:SF11">
    <property type="entry name" value="PENTACOTRIPEPTIDE-REPEAT REGION OF PRORP DOMAIN-CONTAINING PROTEIN"/>
    <property type="match status" value="1"/>
</dbReference>
<gene>
    <name evidence="6" type="ORF">FCM35_KLT03678</name>
</gene>
<organism evidence="6 7">
    <name type="scientific">Carex littledalei</name>
    <dbReference type="NCBI Taxonomy" id="544730"/>
    <lineage>
        <taxon>Eukaryota</taxon>
        <taxon>Viridiplantae</taxon>
        <taxon>Streptophyta</taxon>
        <taxon>Embryophyta</taxon>
        <taxon>Tracheophyta</taxon>
        <taxon>Spermatophyta</taxon>
        <taxon>Magnoliopsida</taxon>
        <taxon>Liliopsida</taxon>
        <taxon>Poales</taxon>
        <taxon>Cyperaceae</taxon>
        <taxon>Cyperoideae</taxon>
        <taxon>Cariceae</taxon>
        <taxon>Carex</taxon>
        <taxon>Carex subgen. Euthyceras</taxon>
    </lineage>
</organism>
<dbReference type="OrthoDB" id="185373at2759"/>
<keyword evidence="2" id="KW-0677">Repeat</keyword>
<reference evidence="6" key="1">
    <citation type="submission" date="2020-01" db="EMBL/GenBank/DDBJ databases">
        <title>Genome sequence of Kobresia littledalei, the first chromosome-level genome in the family Cyperaceae.</title>
        <authorList>
            <person name="Qu G."/>
        </authorList>
    </citation>
    <scope>NUCLEOTIDE SEQUENCE</scope>
    <source>
        <strain evidence="6">C.B.Clarke</strain>
        <tissue evidence="6">Leaf</tissue>
    </source>
</reference>
<keyword evidence="7" id="KW-1185">Reference proteome</keyword>
<dbReference type="FunFam" id="1.25.40.10:FF:002174">
    <property type="entry name" value="Pentatricopeptide repeat-containing protein mitochondrial"/>
    <property type="match status" value="1"/>
</dbReference>
<feature type="region of interest" description="Disordered" evidence="5">
    <location>
        <begin position="32"/>
        <end position="64"/>
    </location>
</feature>
<feature type="repeat" description="PPR" evidence="4">
    <location>
        <begin position="374"/>
        <end position="408"/>
    </location>
</feature>
<dbReference type="Pfam" id="PF13041">
    <property type="entry name" value="PPR_2"/>
    <property type="match status" value="2"/>
</dbReference>